<dbReference type="EC" id="2.7.1.20" evidence="4 14"/>
<evidence type="ECO:0000256" key="9">
    <source>
        <dbReference type="ARBA" id="ARBA00022840"/>
    </source>
</evidence>
<keyword evidence="5 14" id="KW-0808">Transferase</keyword>
<dbReference type="GO" id="GO:0006144">
    <property type="term" value="P:purine nucleobase metabolic process"/>
    <property type="evidence" value="ECO:0007669"/>
    <property type="project" value="TreeGrafter"/>
</dbReference>
<reference evidence="16 17" key="1">
    <citation type="journal article" date="2018" name="Genome Biol. Evol.">
        <title>Multiple Roots of Fruiting Body Formation in Amoebozoa.</title>
        <authorList>
            <person name="Hillmann F."/>
            <person name="Forbes G."/>
            <person name="Novohradska S."/>
            <person name="Ferling I."/>
            <person name="Riege K."/>
            <person name="Groth M."/>
            <person name="Westermann M."/>
            <person name="Marz M."/>
            <person name="Spaller T."/>
            <person name="Winckler T."/>
            <person name="Schaap P."/>
            <person name="Glockner G."/>
        </authorList>
    </citation>
    <scope>NUCLEOTIDE SEQUENCE [LARGE SCALE GENOMIC DNA]</scope>
    <source>
        <strain evidence="16 17">Jena</strain>
    </source>
</reference>
<dbReference type="AlphaFoldDB" id="A0A2P6MXQ0"/>
<evidence type="ECO:0000259" key="15">
    <source>
        <dbReference type="Pfam" id="PF00294"/>
    </source>
</evidence>
<comment type="similarity">
    <text evidence="3 14">Belongs to the carbohydrate kinase PfkB family.</text>
</comment>
<dbReference type="STRING" id="1890364.A0A2P6MXQ0"/>
<evidence type="ECO:0000313" key="16">
    <source>
        <dbReference type="EMBL" id="PRP76468.1"/>
    </source>
</evidence>
<evidence type="ECO:0000256" key="14">
    <source>
        <dbReference type="RuleBase" id="RU368116"/>
    </source>
</evidence>
<dbReference type="GO" id="GO:0044209">
    <property type="term" value="P:AMP salvage"/>
    <property type="evidence" value="ECO:0007669"/>
    <property type="project" value="UniProtKB-UniRule"/>
</dbReference>
<dbReference type="GO" id="GO:0004001">
    <property type="term" value="F:adenosine kinase activity"/>
    <property type="evidence" value="ECO:0007669"/>
    <property type="project" value="UniProtKB-UniRule"/>
</dbReference>
<dbReference type="FunCoup" id="A0A2P6MXQ0">
    <property type="interactions" value="715"/>
</dbReference>
<keyword evidence="10 14" id="KW-0460">Magnesium</keyword>
<dbReference type="InterPro" id="IPR001805">
    <property type="entry name" value="Adenokinase"/>
</dbReference>
<evidence type="ECO:0000256" key="13">
    <source>
        <dbReference type="PIRSR" id="PIRSR601805-1"/>
    </source>
</evidence>
<comment type="caution">
    <text evidence="16">The sequence shown here is derived from an EMBL/GenBank/DDBJ whole genome shotgun (WGS) entry which is preliminary data.</text>
</comment>
<dbReference type="GO" id="GO:0005829">
    <property type="term" value="C:cytosol"/>
    <property type="evidence" value="ECO:0007669"/>
    <property type="project" value="TreeGrafter"/>
</dbReference>
<dbReference type="Pfam" id="PF00294">
    <property type="entry name" value="PfkB"/>
    <property type="match status" value="1"/>
</dbReference>
<dbReference type="EMBL" id="MDYQ01000325">
    <property type="protein sequence ID" value="PRP76468.1"/>
    <property type="molecule type" value="Genomic_DNA"/>
</dbReference>
<keyword evidence="9 14" id="KW-0067">ATP-binding</keyword>
<name>A0A2P6MXQ0_9EUKA</name>
<evidence type="ECO:0000256" key="2">
    <source>
        <dbReference type="ARBA" id="ARBA00004801"/>
    </source>
</evidence>
<evidence type="ECO:0000256" key="6">
    <source>
        <dbReference type="ARBA" id="ARBA00022726"/>
    </source>
</evidence>
<dbReference type="PRINTS" id="PR00989">
    <property type="entry name" value="ADENOKINASE"/>
</dbReference>
<dbReference type="FunFam" id="3.40.1190.20:FF:000076">
    <property type="entry name" value="Adenosine kinase"/>
    <property type="match status" value="1"/>
</dbReference>
<organism evidence="16 17">
    <name type="scientific">Planoprotostelium fungivorum</name>
    <dbReference type="NCBI Taxonomy" id="1890364"/>
    <lineage>
        <taxon>Eukaryota</taxon>
        <taxon>Amoebozoa</taxon>
        <taxon>Evosea</taxon>
        <taxon>Variosea</taxon>
        <taxon>Cavosteliida</taxon>
        <taxon>Cavosteliaceae</taxon>
        <taxon>Planoprotostelium</taxon>
    </lineage>
</organism>
<feature type="domain" description="Carbohydrate kinase PfkB" evidence="15">
    <location>
        <begin position="41"/>
        <end position="333"/>
    </location>
</feature>
<dbReference type="PANTHER" id="PTHR45769:SF3">
    <property type="entry name" value="ADENOSINE KINASE"/>
    <property type="match status" value="1"/>
</dbReference>
<evidence type="ECO:0000256" key="5">
    <source>
        <dbReference type="ARBA" id="ARBA00022679"/>
    </source>
</evidence>
<dbReference type="PROSITE" id="PS00584">
    <property type="entry name" value="PFKB_KINASES_2"/>
    <property type="match status" value="1"/>
</dbReference>
<keyword evidence="7 14" id="KW-0547">Nucleotide-binding</keyword>
<dbReference type="Proteomes" id="UP000241769">
    <property type="component" value="Unassembled WGS sequence"/>
</dbReference>
<keyword evidence="6 14" id="KW-0660">Purine salvage</keyword>
<dbReference type="InParanoid" id="A0A2P6MXQ0"/>
<comment type="pathway">
    <text evidence="2 14">Purine metabolism; AMP biosynthesis via salvage pathway; AMP from adenosine: step 1/1.</text>
</comment>
<dbReference type="InterPro" id="IPR029056">
    <property type="entry name" value="Ribokinase-like"/>
</dbReference>
<dbReference type="PANTHER" id="PTHR45769">
    <property type="entry name" value="ADENOSINE KINASE"/>
    <property type="match status" value="1"/>
</dbReference>
<sequence length="342" mass="37412">MSKPVLVGICNPLLDVSAQVPLEVFEQWGVQNGQAILAADQHQPLYAKLQNDYKVEYIAGGAGQNTIRAFSWMTGVPKKGAYIGSVGDDENGKKLREAAEKDGVDVHYYVKEGVPTGSCAVLVHERERALIARLGAAEHYNKSHFESEEIQGLLKGAEFFYATSFVLTHSPNVILSMGQLAAEHNKVLSINISAAFLVQFFWEKLEPVIRYADLIFANEVEAAALGEKLGWGSDLKEIARKLGEYEKENKKRTRTVVFTQGAQETIVYHNGQVTSFQPLKIAVERIVDTNGAGDSFVGGFLSKFVDGKTTDESVAAGHYCASECIQLSGATLPPTNKFSYSQ</sequence>
<dbReference type="CDD" id="cd01168">
    <property type="entry name" value="adenosine_kinase"/>
    <property type="match status" value="1"/>
</dbReference>
<keyword evidence="8 14" id="KW-0418">Kinase</keyword>
<evidence type="ECO:0000256" key="7">
    <source>
        <dbReference type="ARBA" id="ARBA00022741"/>
    </source>
</evidence>
<accession>A0A2P6MXQ0</accession>
<gene>
    <name evidence="16" type="ORF">PROFUN_15201</name>
</gene>
<dbReference type="Gene3D" id="3.40.1190.20">
    <property type="match status" value="1"/>
</dbReference>
<keyword evidence="17" id="KW-1185">Reference proteome</keyword>
<dbReference type="GO" id="GO:0006166">
    <property type="term" value="P:purine ribonucleoside salvage"/>
    <property type="evidence" value="ECO:0007669"/>
    <property type="project" value="UniProtKB-KW"/>
</dbReference>
<dbReference type="GO" id="GO:0005634">
    <property type="term" value="C:nucleus"/>
    <property type="evidence" value="ECO:0007669"/>
    <property type="project" value="TreeGrafter"/>
</dbReference>
<protein>
    <recommendedName>
        <fullName evidence="12 14">Adenosine kinase</fullName>
        <shortName evidence="14">AK</shortName>
        <ecNumber evidence="4 14">2.7.1.20</ecNumber>
    </recommendedName>
    <alternativeName>
        <fullName evidence="14">Adenosine 5'-phosphotransferase</fullName>
    </alternativeName>
</protein>
<dbReference type="GO" id="GO:0005524">
    <property type="term" value="F:ATP binding"/>
    <property type="evidence" value="ECO:0007669"/>
    <property type="project" value="UniProtKB-UniRule"/>
</dbReference>
<evidence type="ECO:0000256" key="11">
    <source>
        <dbReference type="ARBA" id="ARBA00051362"/>
    </source>
</evidence>
<evidence type="ECO:0000256" key="8">
    <source>
        <dbReference type="ARBA" id="ARBA00022777"/>
    </source>
</evidence>
<dbReference type="SUPFAM" id="SSF53613">
    <property type="entry name" value="Ribokinase-like"/>
    <property type="match status" value="1"/>
</dbReference>
<comment type="cofactor">
    <cofactor evidence="1 14">
        <name>Mg(2+)</name>
        <dbReference type="ChEBI" id="CHEBI:18420"/>
    </cofactor>
</comment>
<evidence type="ECO:0000313" key="17">
    <source>
        <dbReference type="Proteomes" id="UP000241769"/>
    </source>
</evidence>
<feature type="active site" description="Proton acceptor" evidence="13">
    <location>
        <position position="294"/>
    </location>
</feature>
<dbReference type="UniPathway" id="UPA00588">
    <property type="reaction ID" value="UER00659"/>
</dbReference>
<dbReference type="InterPro" id="IPR011611">
    <property type="entry name" value="PfkB_dom"/>
</dbReference>
<comment type="function">
    <text evidence="14">ATP dependent phosphorylation of adenosine and other related nucleoside analogs to monophosphate derivatives.</text>
</comment>
<dbReference type="OrthoDB" id="432447at2759"/>
<evidence type="ECO:0000256" key="10">
    <source>
        <dbReference type="ARBA" id="ARBA00022842"/>
    </source>
</evidence>
<comment type="catalytic activity">
    <reaction evidence="11 14">
        <text>adenosine + ATP = AMP + ADP + H(+)</text>
        <dbReference type="Rhea" id="RHEA:20824"/>
        <dbReference type="ChEBI" id="CHEBI:15378"/>
        <dbReference type="ChEBI" id="CHEBI:16335"/>
        <dbReference type="ChEBI" id="CHEBI:30616"/>
        <dbReference type="ChEBI" id="CHEBI:456215"/>
        <dbReference type="ChEBI" id="CHEBI:456216"/>
        <dbReference type="EC" id="2.7.1.20"/>
    </reaction>
</comment>
<evidence type="ECO:0000256" key="1">
    <source>
        <dbReference type="ARBA" id="ARBA00001946"/>
    </source>
</evidence>
<evidence type="ECO:0000256" key="12">
    <source>
        <dbReference type="ARBA" id="ARBA00068771"/>
    </source>
</evidence>
<dbReference type="InterPro" id="IPR002173">
    <property type="entry name" value="Carboh/pur_kinase_PfkB_CS"/>
</dbReference>
<proteinExistence type="inferred from homology"/>
<evidence type="ECO:0000256" key="4">
    <source>
        <dbReference type="ARBA" id="ARBA00012119"/>
    </source>
</evidence>
<dbReference type="Gene3D" id="3.30.1110.10">
    <property type="match status" value="1"/>
</dbReference>
<evidence type="ECO:0000256" key="3">
    <source>
        <dbReference type="ARBA" id="ARBA00010688"/>
    </source>
</evidence>